<evidence type="ECO:0000256" key="2">
    <source>
        <dbReference type="ARBA" id="ARBA00006039"/>
    </source>
</evidence>
<evidence type="ECO:0000256" key="5">
    <source>
        <dbReference type="ARBA" id="ARBA00023203"/>
    </source>
</evidence>
<dbReference type="Pfam" id="PF01115">
    <property type="entry name" value="F_actin_cap_B"/>
    <property type="match status" value="1"/>
</dbReference>
<dbReference type="AlphaFoldDB" id="F0VPP8"/>
<dbReference type="SUPFAM" id="SSF90096">
    <property type="entry name" value="Subunits of heterodimeric actin filament capping protein Capz"/>
    <property type="match status" value="1"/>
</dbReference>
<comment type="subcellular location">
    <subcellularLocation>
        <location evidence="1 7">Cytoplasm</location>
        <location evidence="1 7">Cytoskeleton</location>
    </subcellularLocation>
</comment>
<sequence length="376" mass="42080">MFGTVGSPSSVSAPLEGSWIAAVSLTRRMPPKLIDRTVAGIQHLCPNLRVELLTRVDRKLRLCFDPEARKYFIACIYNQHGSAFRSPWTNVYIEGNPGTSALGSVPQRRMKPADNLRHLETTYNQIFDAYRRVYYEGGVSSVYLWSLPSEDGFAGAFVIRHALNGGVSGDGPRGCWESVHVVEVTQSTTNVYYRLTSTVIVDVEPPEDADADFYAGAMLTRTNEQSQKVAELRTSPDAPPHIGVIGPMIETMEDSMRTAIERNYFAKTHSILEGMIRTGRNTKVKRGEERDDKRKRETRCTRVGTSGCFQRVAFVPQLAVSWGQLPSESRARGQSQWAKFAQLQSLYGVTVGKSKLKTRSENGRVRENLPRRRNGD</sequence>
<evidence type="ECO:0000313" key="9">
    <source>
        <dbReference type="EMBL" id="CBZ55695.1"/>
    </source>
</evidence>
<dbReference type="FunCoup" id="F0VPP8">
    <property type="interactions" value="370"/>
</dbReference>
<dbReference type="GO" id="GO:0000902">
    <property type="term" value="P:cell morphogenesis"/>
    <property type="evidence" value="ECO:0007669"/>
    <property type="project" value="TreeGrafter"/>
</dbReference>
<dbReference type="OrthoDB" id="9979678at2759"/>
<dbReference type="GO" id="GO:0051015">
    <property type="term" value="F:actin filament binding"/>
    <property type="evidence" value="ECO:0007669"/>
    <property type="project" value="TreeGrafter"/>
</dbReference>
<keyword evidence="3 7" id="KW-0117">Actin capping</keyword>
<dbReference type="Gene3D" id="1.20.58.570">
    <property type="match status" value="1"/>
</dbReference>
<dbReference type="PRINTS" id="PR00192">
    <property type="entry name" value="FACTINCAPB"/>
</dbReference>
<keyword evidence="6 7" id="KW-0206">Cytoskeleton</keyword>
<keyword evidence="10" id="KW-1185">Reference proteome</keyword>
<comment type="similarity">
    <text evidence="2 7">Belongs to the F-actin-capping protein beta subunit family.</text>
</comment>
<comment type="function">
    <text evidence="7">F-actin-capping proteins bind in a Ca(2+)-independent manner to the fast growing ends of actin filaments (barbed end) thereby blocking the exchange of subunits at these ends. Unlike other capping proteins (such as gelsolin and severin), these proteins do not sever actin filaments.</text>
</comment>
<dbReference type="InterPro" id="IPR042276">
    <property type="entry name" value="CapZ_alpha/beta_2"/>
</dbReference>
<dbReference type="PANTHER" id="PTHR10619:SF0">
    <property type="entry name" value="F-ACTIN-CAPPING PROTEIN SUBUNIT BETA ISOFORMS 1 AND 2"/>
    <property type="match status" value="1"/>
</dbReference>
<evidence type="ECO:0000256" key="1">
    <source>
        <dbReference type="ARBA" id="ARBA00004245"/>
    </source>
</evidence>
<dbReference type="Gene3D" id="3.90.1150.210">
    <property type="entry name" value="F-actin capping protein, beta subunit"/>
    <property type="match status" value="1"/>
</dbReference>
<dbReference type="VEuPathDB" id="ToxoDB:NCLIV_061190"/>
<dbReference type="PANTHER" id="PTHR10619">
    <property type="entry name" value="F-ACTIN-CAPPING PROTEIN SUBUNIT BETA"/>
    <property type="match status" value="1"/>
</dbReference>
<dbReference type="GeneID" id="13441126"/>
<dbReference type="InParanoid" id="F0VPP8"/>
<gene>
    <name evidence="9" type="ORF">NCLIV_061190</name>
</gene>
<evidence type="ECO:0000256" key="3">
    <source>
        <dbReference type="ARBA" id="ARBA00022467"/>
    </source>
</evidence>
<accession>F0VPP8</accession>
<organism evidence="9 10">
    <name type="scientific">Neospora caninum (strain Liverpool)</name>
    <dbReference type="NCBI Taxonomy" id="572307"/>
    <lineage>
        <taxon>Eukaryota</taxon>
        <taxon>Sar</taxon>
        <taxon>Alveolata</taxon>
        <taxon>Apicomplexa</taxon>
        <taxon>Conoidasida</taxon>
        <taxon>Coccidia</taxon>
        <taxon>Eucoccidiorida</taxon>
        <taxon>Eimeriorina</taxon>
        <taxon>Sarcocystidae</taxon>
        <taxon>Neospora</taxon>
    </lineage>
</organism>
<dbReference type="Proteomes" id="UP000007494">
    <property type="component" value="Chromosome XII"/>
</dbReference>
<evidence type="ECO:0000256" key="7">
    <source>
        <dbReference type="RuleBase" id="RU365078"/>
    </source>
</evidence>
<dbReference type="RefSeq" id="XP_003885721.1">
    <property type="nucleotide sequence ID" value="XM_003885672.1"/>
</dbReference>
<dbReference type="EMBL" id="FR823393">
    <property type="protein sequence ID" value="CBZ55695.1"/>
    <property type="molecule type" value="Genomic_DNA"/>
</dbReference>
<dbReference type="InterPro" id="IPR001698">
    <property type="entry name" value="CAPZB"/>
</dbReference>
<reference evidence="10" key="1">
    <citation type="journal article" date="2012" name="PLoS Pathog.">
        <title>Comparative genomics of the apicomplexan parasites Toxoplasma gondii and Neospora caninum: Coccidia differing in host range and transmission strategy.</title>
        <authorList>
            <person name="Reid A.J."/>
            <person name="Vermont S.J."/>
            <person name="Cotton J.A."/>
            <person name="Harris D."/>
            <person name="Hill-Cawthorne G.A."/>
            <person name="Konen-Waisman S."/>
            <person name="Latham S.M."/>
            <person name="Mourier T."/>
            <person name="Norton R."/>
            <person name="Quail M.A."/>
            <person name="Sanders M."/>
            <person name="Shanmugam D."/>
            <person name="Sohal A."/>
            <person name="Wasmuth J.D."/>
            <person name="Brunk B."/>
            <person name="Grigg M.E."/>
            <person name="Howard J.C."/>
            <person name="Parkinson J."/>
            <person name="Roos D.S."/>
            <person name="Trees A.J."/>
            <person name="Berriman M."/>
            <person name="Pain A."/>
            <person name="Wastling J.M."/>
        </authorList>
    </citation>
    <scope>NUCLEOTIDE SEQUENCE [LARGE SCALE GENOMIC DNA]</scope>
    <source>
        <strain evidence="10">Liverpool</strain>
    </source>
</reference>
<evidence type="ECO:0000256" key="6">
    <source>
        <dbReference type="ARBA" id="ARBA00023212"/>
    </source>
</evidence>
<name>F0VPP8_NEOCL</name>
<evidence type="ECO:0000256" key="8">
    <source>
        <dbReference type="SAM" id="MobiDB-lite"/>
    </source>
</evidence>
<keyword evidence="5 7" id="KW-0009">Actin-binding</keyword>
<dbReference type="eggNOG" id="KOG3174">
    <property type="taxonomic scope" value="Eukaryota"/>
</dbReference>
<dbReference type="InterPro" id="IPR043175">
    <property type="entry name" value="CAPZB_N"/>
</dbReference>
<dbReference type="OMA" id="AKNDIEM"/>
<keyword evidence="4 7" id="KW-0963">Cytoplasm</keyword>
<protein>
    <recommendedName>
        <fullName evidence="7">F-actin-capping protein subunit beta</fullName>
    </recommendedName>
</protein>
<evidence type="ECO:0000256" key="4">
    <source>
        <dbReference type="ARBA" id="ARBA00022490"/>
    </source>
</evidence>
<comment type="subunit">
    <text evidence="7">Heterodimer of an alpha and a beta subunit.</text>
</comment>
<feature type="region of interest" description="Disordered" evidence="8">
    <location>
        <begin position="357"/>
        <end position="376"/>
    </location>
</feature>
<dbReference type="InterPro" id="IPR037282">
    <property type="entry name" value="CapZ_alpha/beta"/>
</dbReference>
<proteinExistence type="inferred from homology"/>
<evidence type="ECO:0000313" key="10">
    <source>
        <dbReference type="Proteomes" id="UP000007494"/>
    </source>
</evidence>
<dbReference type="GO" id="GO:0008290">
    <property type="term" value="C:F-actin capping protein complex"/>
    <property type="evidence" value="ECO:0007669"/>
    <property type="project" value="UniProtKB-UniRule"/>
</dbReference>
<dbReference type="GO" id="GO:0051016">
    <property type="term" value="P:barbed-end actin filament capping"/>
    <property type="evidence" value="ECO:0007669"/>
    <property type="project" value="UniProtKB-UniRule"/>
</dbReference>
<feature type="compositionally biased region" description="Basic and acidic residues" evidence="8">
    <location>
        <begin position="358"/>
        <end position="376"/>
    </location>
</feature>